<protein>
    <submittedName>
        <fullName evidence="1">Uncharacterized protein</fullName>
    </submittedName>
</protein>
<dbReference type="Proteomes" id="UP001596447">
    <property type="component" value="Unassembled WGS sequence"/>
</dbReference>
<dbReference type="Pfam" id="PF24366">
    <property type="entry name" value="DUF7522"/>
    <property type="match status" value="1"/>
</dbReference>
<evidence type="ECO:0000313" key="2">
    <source>
        <dbReference type="Proteomes" id="UP001596447"/>
    </source>
</evidence>
<organism evidence="1 2">
    <name type="scientific">Halospeciosus flavus</name>
    <dbReference type="NCBI Taxonomy" id="3032283"/>
    <lineage>
        <taxon>Archaea</taxon>
        <taxon>Methanobacteriati</taxon>
        <taxon>Methanobacteriota</taxon>
        <taxon>Stenosarchaea group</taxon>
        <taxon>Halobacteria</taxon>
        <taxon>Halobacteriales</taxon>
        <taxon>Halobacteriaceae</taxon>
        <taxon>Halospeciosus</taxon>
    </lineage>
</organism>
<keyword evidence="2" id="KW-1185">Reference proteome</keyword>
<gene>
    <name evidence="1" type="ORF">ACFQJ9_06115</name>
</gene>
<sequence>MDVLEERVGESLRAICSYDESGYEIHYIREDIRETNFEERTETMTRRARDWRPLEDEGGPLGERRATLELWDESLFIHLPEDETRGLLFAVEPEVGRKLTGFVEECWTALENPSESAYIAVQ</sequence>
<dbReference type="RefSeq" id="WP_279528943.1">
    <property type="nucleotide sequence ID" value="NZ_CP122312.1"/>
</dbReference>
<dbReference type="AlphaFoldDB" id="A0ABD5Z1B6"/>
<comment type="caution">
    <text evidence="1">The sequence shown here is derived from an EMBL/GenBank/DDBJ whole genome shotgun (WGS) entry which is preliminary data.</text>
</comment>
<proteinExistence type="predicted"/>
<accession>A0ABD5Z1B6</accession>
<reference evidence="1 2" key="1">
    <citation type="journal article" date="2019" name="Int. J. Syst. Evol. Microbiol.">
        <title>The Global Catalogue of Microorganisms (GCM) 10K type strain sequencing project: providing services to taxonomists for standard genome sequencing and annotation.</title>
        <authorList>
            <consortium name="The Broad Institute Genomics Platform"/>
            <consortium name="The Broad Institute Genome Sequencing Center for Infectious Disease"/>
            <person name="Wu L."/>
            <person name="Ma J."/>
        </authorList>
    </citation>
    <scope>NUCLEOTIDE SEQUENCE [LARGE SCALE GENOMIC DNA]</scope>
    <source>
        <strain evidence="1 2">XZGYJ-43</strain>
    </source>
</reference>
<dbReference type="InterPro" id="IPR055944">
    <property type="entry name" value="DUF7522"/>
</dbReference>
<name>A0ABD5Z1B6_9EURY</name>
<dbReference type="EMBL" id="JBHTAR010000011">
    <property type="protein sequence ID" value="MFC7198992.1"/>
    <property type="molecule type" value="Genomic_DNA"/>
</dbReference>
<evidence type="ECO:0000313" key="1">
    <source>
        <dbReference type="EMBL" id="MFC7198992.1"/>
    </source>
</evidence>